<gene>
    <name evidence="2" type="ORF">HERI1096_LOCUS30429</name>
</gene>
<proteinExistence type="predicted"/>
<evidence type="ECO:0000256" key="1">
    <source>
        <dbReference type="SAM" id="MobiDB-lite"/>
    </source>
</evidence>
<evidence type="ECO:0000313" key="2">
    <source>
        <dbReference type="EMBL" id="CAE0134904.1"/>
    </source>
</evidence>
<protein>
    <submittedName>
        <fullName evidence="2">Uncharacterized protein</fullName>
    </submittedName>
</protein>
<dbReference type="AlphaFoldDB" id="A0A7S3BJZ4"/>
<feature type="compositionally biased region" description="Acidic residues" evidence="1">
    <location>
        <begin position="305"/>
        <end position="321"/>
    </location>
</feature>
<accession>A0A7S3BJZ4</accession>
<dbReference type="EMBL" id="HBHX01055236">
    <property type="protein sequence ID" value="CAE0134904.1"/>
    <property type="molecule type" value="Transcribed_RNA"/>
</dbReference>
<sequence>MDLDDAELGPVADDLREWMTANPPPRLAECQSRAEWDARREPWFAKLMGTLLPPYGDNAARSAAWKAALKRHQRGALSLEALEQLQRVRLAQRVRRQWADVHRFLWRAQNYLFSKMPFDQRYRNMLELATLVESADTAVHELRGAPSNSERREAAMERLKALQRLAWSEGVHEAQVRREVHECDLTLTRFGAYAHWAAMHAPDGSALWDEGVALAGKNAKAERMEAGNLTLSWQALYAPEMLCVDTPGIRSYELALDQEKVGTFSMPPPPALLDWLCNQPAAVATVLRATAADGRHVGDGSVSDAESDLDEDDEAEGQDGETLEGGVCVAAFADLQQQVESSHGPAWRLLSEQQRAAARLLGFKRRTWDACPRHVHVAWEDLISEELTAATALDFTQATWDGQLQATVGVQLSISMEGRQFADQLLCRAKASEATLRQARAHPQPSGPREPNNVSQDREMQVWHEVRENDGALCRLPRACAWSWYRVTSDEANGNAEAHPEDLH</sequence>
<reference evidence="2" key="1">
    <citation type="submission" date="2021-01" db="EMBL/GenBank/DDBJ databases">
        <authorList>
            <person name="Corre E."/>
            <person name="Pelletier E."/>
            <person name="Niang G."/>
            <person name="Scheremetjew M."/>
            <person name="Finn R."/>
            <person name="Kale V."/>
            <person name="Holt S."/>
            <person name="Cochrane G."/>
            <person name="Meng A."/>
            <person name="Brown T."/>
            <person name="Cohen L."/>
        </authorList>
    </citation>
    <scope>NUCLEOTIDE SEQUENCE</scope>
    <source>
        <strain evidence="2">CCMP281</strain>
    </source>
</reference>
<feature type="region of interest" description="Disordered" evidence="1">
    <location>
        <begin position="436"/>
        <end position="458"/>
    </location>
</feature>
<organism evidence="2">
    <name type="scientific">Haptolina ericina</name>
    <dbReference type="NCBI Taxonomy" id="156174"/>
    <lineage>
        <taxon>Eukaryota</taxon>
        <taxon>Haptista</taxon>
        <taxon>Haptophyta</taxon>
        <taxon>Prymnesiophyceae</taxon>
        <taxon>Prymnesiales</taxon>
        <taxon>Prymnesiaceae</taxon>
        <taxon>Haptolina</taxon>
    </lineage>
</organism>
<feature type="region of interest" description="Disordered" evidence="1">
    <location>
        <begin position="295"/>
        <end position="321"/>
    </location>
</feature>
<name>A0A7S3BJZ4_9EUKA</name>